<gene>
    <name evidence="1" type="ORF">DI536_33890</name>
</gene>
<dbReference type="AlphaFoldDB" id="A0A2W5SPS2"/>
<evidence type="ECO:0000313" key="1">
    <source>
        <dbReference type="EMBL" id="PZR04630.1"/>
    </source>
</evidence>
<organism evidence="1 2">
    <name type="scientific">Archangium gephyra</name>
    <dbReference type="NCBI Taxonomy" id="48"/>
    <lineage>
        <taxon>Bacteria</taxon>
        <taxon>Pseudomonadati</taxon>
        <taxon>Myxococcota</taxon>
        <taxon>Myxococcia</taxon>
        <taxon>Myxococcales</taxon>
        <taxon>Cystobacterineae</taxon>
        <taxon>Archangiaceae</taxon>
        <taxon>Archangium</taxon>
    </lineage>
</organism>
<proteinExistence type="predicted"/>
<accession>A0A2W5SPS2</accession>
<sequence length="204" mass="22576">MSIENDVLDRLRGMAKTARMWGSPEELECAAMHFTHVLFSSREAGWRLEQTFEKWKSLGAPFAGDADEHAVMRSKMWGADEAKARVQVVQGYVVVWAGLARRADREAVFTPWIEALIDGPQFAGTPDRLNMTLFALMGFVAADPQAYVHALNLERHRIGGHELRPLPVVAPPGPTDAGVTYTRNFTTWQAVIDGISKLIASLTA</sequence>
<evidence type="ECO:0000313" key="2">
    <source>
        <dbReference type="Proteomes" id="UP000249061"/>
    </source>
</evidence>
<reference evidence="1 2" key="1">
    <citation type="submission" date="2017-08" db="EMBL/GenBank/DDBJ databases">
        <title>Infants hospitalized years apart are colonized by the same room-sourced microbial strains.</title>
        <authorList>
            <person name="Brooks B."/>
            <person name="Olm M.R."/>
            <person name="Firek B.A."/>
            <person name="Baker R."/>
            <person name="Thomas B.C."/>
            <person name="Morowitz M.J."/>
            <person name="Banfield J.F."/>
        </authorList>
    </citation>
    <scope>NUCLEOTIDE SEQUENCE [LARGE SCALE GENOMIC DNA]</scope>
    <source>
        <strain evidence="1">S2_003_000_R2_14</strain>
    </source>
</reference>
<dbReference type="Proteomes" id="UP000249061">
    <property type="component" value="Unassembled WGS sequence"/>
</dbReference>
<comment type="caution">
    <text evidence="1">The sequence shown here is derived from an EMBL/GenBank/DDBJ whole genome shotgun (WGS) entry which is preliminary data.</text>
</comment>
<protein>
    <submittedName>
        <fullName evidence="1">Uncharacterized protein</fullName>
    </submittedName>
</protein>
<name>A0A2W5SPS2_9BACT</name>
<dbReference type="EMBL" id="QFQP01000054">
    <property type="protein sequence ID" value="PZR04630.1"/>
    <property type="molecule type" value="Genomic_DNA"/>
</dbReference>